<name>A0ABR3U228_9PEZI</name>
<reference evidence="7 8" key="1">
    <citation type="journal article" date="2023" name="Plant Dis.">
        <title>First Report of Diplodia intermedia Causing Canker and Dieback Diseases on Apple Trees in Canada.</title>
        <authorList>
            <person name="Ellouze W."/>
            <person name="Ilyukhin E."/>
            <person name="Sulman M."/>
            <person name="Ali S."/>
        </authorList>
    </citation>
    <scope>NUCLEOTIDE SEQUENCE [LARGE SCALE GENOMIC DNA]</scope>
    <source>
        <strain evidence="7 8">M45-28</strain>
    </source>
</reference>
<evidence type="ECO:0000256" key="5">
    <source>
        <dbReference type="ARBA" id="ARBA00023128"/>
    </source>
</evidence>
<dbReference type="Proteomes" id="UP001521184">
    <property type="component" value="Unassembled WGS sequence"/>
</dbReference>
<gene>
    <name evidence="7" type="ORF">SLS58_001628</name>
</gene>
<dbReference type="Gene3D" id="3.40.50.1820">
    <property type="entry name" value="alpha/beta hydrolase"/>
    <property type="match status" value="1"/>
</dbReference>
<evidence type="ECO:0000256" key="6">
    <source>
        <dbReference type="ARBA" id="ARBA00023136"/>
    </source>
</evidence>
<evidence type="ECO:0000256" key="3">
    <source>
        <dbReference type="ARBA" id="ARBA00004370"/>
    </source>
</evidence>
<evidence type="ECO:0000256" key="1">
    <source>
        <dbReference type="ARBA" id="ARBA00004173"/>
    </source>
</evidence>
<comment type="subcellular location">
    <subcellularLocation>
        <location evidence="2">Endoplasmic reticulum</location>
    </subcellularLocation>
    <subcellularLocation>
        <location evidence="3">Membrane</location>
    </subcellularLocation>
    <subcellularLocation>
        <location evidence="1">Mitochondrion</location>
    </subcellularLocation>
</comment>
<evidence type="ECO:0000256" key="2">
    <source>
        <dbReference type="ARBA" id="ARBA00004240"/>
    </source>
</evidence>
<dbReference type="EMBL" id="JAKEKT020000006">
    <property type="protein sequence ID" value="KAL1649571.1"/>
    <property type="molecule type" value="Genomic_DNA"/>
</dbReference>
<evidence type="ECO:0000313" key="8">
    <source>
        <dbReference type="Proteomes" id="UP001521184"/>
    </source>
</evidence>
<dbReference type="PANTHER" id="PTHR48182">
    <property type="entry name" value="PROTEIN SERAC1"/>
    <property type="match status" value="1"/>
</dbReference>
<evidence type="ECO:0000256" key="4">
    <source>
        <dbReference type="ARBA" id="ARBA00022824"/>
    </source>
</evidence>
<evidence type="ECO:0000313" key="7">
    <source>
        <dbReference type="EMBL" id="KAL1649571.1"/>
    </source>
</evidence>
<keyword evidence="6" id="KW-0472">Membrane</keyword>
<protein>
    <recommendedName>
        <fullName evidence="9">DUF676 domain-containing protein</fullName>
    </recommendedName>
</protein>
<evidence type="ECO:0008006" key="9">
    <source>
        <dbReference type="Google" id="ProtNLM"/>
    </source>
</evidence>
<keyword evidence="5" id="KW-0496">Mitochondrion</keyword>
<dbReference type="PANTHER" id="PTHR48182:SF2">
    <property type="entry name" value="PROTEIN SERAC1"/>
    <property type="match status" value="1"/>
</dbReference>
<proteinExistence type="predicted"/>
<dbReference type="SUPFAM" id="SSF53474">
    <property type="entry name" value="alpha/beta-Hydrolases"/>
    <property type="match status" value="1"/>
</dbReference>
<organism evidence="7 8">
    <name type="scientific">Diplodia intermedia</name>
    <dbReference type="NCBI Taxonomy" id="856260"/>
    <lineage>
        <taxon>Eukaryota</taxon>
        <taxon>Fungi</taxon>
        <taxon>Dikarya</taxon>
        <taxon>Ascomycota</taxon>
        <taxon>Pezizomycotina</taxon>
        <taxon>Dothideomycetes</taxon>
        <taxon>Dothideomycetes incertae sedis</taxon>
        <taxon>Botryosphaeriales</taxon>
        <taxon>Botryosphaeriaceae</taxon>
        <taxon>Diplodia</taxon>
    </lineage>
</organism>
<keyword evidence="8" id="KW-1185">Reference proteome</keyword>
<comment type="caution">
    <text evidence="7">The sequence shown here is derived from an EMBL/GenBank/DDBJ whole genome shotgun (WGS) entry which is preliminary data.</text>
</comment>
<sequence length="381" mass="42573">MASYKTFRLRGIPGGSDEERVKELVRNALECSDDVAIRVRSLADDPYPDDDEMMATLEFSKIPDMLKHNSREVSAVVDGCDLVFDSDFFDFTTLHTPAKECTIDIVAVSGLNGHPLGSFKQRNGSWIWLRDALVRDLSDSRVLTFGLDTQLINSESFQNIADLGGTLRTALRTIRTDPKRPLVLIGHSLGGIIVKEQYLDQAVNLMARSHMQVDQASFRAIAGIMFFGVPNQGMAIKSLVPMVGDGPNRALVESLGPNSHVLRTQGQAFLEILNSGVAFHVVNFYETKMSRTAVLDETTQKWAMSGPFEILVESYSATHGRVHDAEKHHVHPVDRSHGNLVKFSGRKDGTYRVVIDHLKRMQEFKPEDMKSSEEKQWESGR</sequence>
<dbReference type="InterPro" id="IPR052374">
    <property type="entry name" value="SERAC1"/>
</dbReference>
<accession>A0ABR3U228</accession>
<dbReference type="InterPro" id="IPR029058">
    <property type="entry name" value="AB_hydrolase_fold"/>
</dbReference>
<keyword evidence="4" id="KW-0256">Endoplasmic reticulum</keyword>